<protein>
    <submittedName>
        <fullName evidence="1">Uncharacterized protein</fullName>
    </submittedName>
</protein>
<dbReference type="PATRIC" id="fig|37916.4.peg.1197"/>
<dbReference type="AlphaFoldDB" id="A0A0J6ZD71"/>
<dbReference type="RefSeq" id="WP_048469189.1">
    <property type="nucleotide sequence ID" value="NZ_JYNL01000009.1"/>
</dbReference>
<dbReference type="EMBL" id="JYNL01000009">
    <property type="protein sequence ID" value="KMO82681.1"/>
    <property type="molecule type" value="Genomic_DNA"/>
</dbReference>
<organism evidence="1 2">
    <name type="scientific">Mycolicibacterium chlorophenolicum</name>
    <dbReference type="NCBI Taxonomy" id="37916"/>
    <lineage>
        <taxon>Bacteria</taxon>
        <taxon>Bacillati</taxon>
        <taxon>Actinomycetota</taxon>
        <taxon>Actinomycetes</taxon>
        <taxon>Mycobacteriales</taxon>
        <taxon>Mycobacteriaceae</taxon>
        <taxon>Mycolicibacterium</taxon>
    </lineage>
</organism>
<reference evidence="1 2" key="1">
    <citation type="journal article" date="2015" name="Genome Biol. Evol.">
        <title>Characterization of Three Mycobacterium spp. with Potential Use in Bioremediation by Genome Sequencing and Comparative Genomics.</title>
        <authorList>
            <person name="Das S."/>
            <person name="Pettersson B.M."/>
            <person name="Behra P.R."/>
            <person name="Ramesh M."/>
            <person name="Dasgupta S."/>
            <person name="Bhattacharya A."/>
            <person name="Kirsebom L.A."/>
        </authorList>
    </citation>
    <scope>NUCLEOTIDE SEQUENCE [LARGE SCALE GENOMIC DNA]</scope>
    <source>
        <strain evidence="1 2">DSM 43826</strain>
    </source>
</reference>
<proteinExistence type="predicted"/>
<dbReference type="Proteomes" id="UP000036513">
    <property type="component" value="Unassembled WGS sequence"/>
</dbReference>
<comment type="caution">
    <text evidence="1">The sequence shown here is derived from an EMBL/GenBank/DDBJ whole genome shotgun (WGS) entry which is preliminary data.</text>
</comment>
<dbReference type="STRING" id="37916.MCHLDSM_01304"/>
<keyword evidence="2" id="KW-1185">Reference proteome</keyword>
<evidence type="ECO:0000313" key="2">
    <source>
        <dbReference type="Proteomes" id="UP000036513"/>
    </source>
</evidence>
<evidence type="ECO:0000313" key="1">
    <source>
        <dbReference type="EMBL" id="KMO82681.1"/>
    </source>
</evidence>
<gene>
    <name evidence="1" type="ORF">MCHLDSM_01304</name>
</gene>
<accession>A0A0J6ZD71</accession>
<name>A0A0J6ZD71_9MYCO</name>
<sequence length="78" mass="8812">MATKFTRGDLVQLKHEYEVGGNPSLFRIRSIRNGEAVLGQLGTDDDHYHGVDTLVALDDPELIEPHPEILAMYSRHVR</sequence>